<protein>
    <submittedName>
        <fullName evidence="1">Uncharacterized protein</fullName>
    </submittedName>
</protein>
<dbReference type="RefSeq" id="WP_085879105.1">
    <property type="nucleotide sequence ID" value="NZ_FWFZ01000009.1"/>
</dbReference>
<keyword evidence="2" id="KW-1185">Reference proteome</keyword>
<gene>
    <name evidence="1" type="ORF">ROA7023_02256</name>
</gene>
<name>A0A1Y5T0T1_9RHOB</name>
<dbReference type="Proteomes" id="UP000193900">
    <property type="component" value="Unassembled WGS sequence"/>
</dbReference>
<organism evidence="1 2">
    <name type="scientific">Roseisalinus antarcticus</name>
    <dbReference type="NCBI Taxonomy" id="254357"/>
    <lineage>
        <taxon>Bacteria</taxon>
        <taxon>Pseudomonadati</taxon>
        <taxon>Pseudomonadota</taxon>
        <taxon>Alphaproteobacteria</taxon>
        <taxon>Rhodobacterales</taxon>
        <taxon>Roseobacteraceae</taxon>
        <taxon>Roseisalinus</taxon>
    </lineage>
</organism>
<sequence length="70" mass="7695">MDPIKQITALMTKAELLQARAEALLARCPPHLRRNLSYCVPDEGFGFGPSTRRLTAELATASQPVGDRRS</sequence>
<dbReference type="AlphaFoldDB" id="A0A1Y5T0T1"/>
<evidence type="ECO:0000313" key="2">
    <source>
        <dbReference type="Proteomes" id="UP000193900"/>
    </source>
</evidence>
<accession>A0A1Y5T0T1</accession>
<proteinExistence type="predicted"/>
<dbReference type="EMBL" id="FWFZ01000009">
    <property type="protein sequence ID" value="SLN51448.1"/>
    <property type="molecule type" value="Genomic_DNA"/>
</dbReference>
<reference evidence="1 2" key="1">
    <citation type="submission" date="2017-03" db="EMBL/GenBank/DDBJ databases">
        <authorList>
            <person name="Afonso C.L."/>
            <person name="Miller P.J."/>
            <person name="Scott M.A."/>
            <person name="Spackman E."/>
            <person name="Goraichik I."/>
            <person name="Dimitrov K.M."/>
            <person name="Suarez D.L."/>
            <person name="Swayne D.E."/>
        </authorList>
    </citation>
    <scope>NUCLEOTIDE SEQUENCE [LARGE SCALE GENOMIC DNA]</scope>
    <source>
        <strain evidence="1 2">CECT 7023</strain>
    </source>
</reference>
<evidence type="ECO:0000313" key="1">
    <source>
        <dbReference type="EMBL" id="SLN51448.1"/>
    </source>
</evidence>